<evidence type="ECO:0000256" key="6">
    <source>
        <dbReference type="ARBA" id="ARBA00022989"/>
    </source>
</evidence>
<evidence type="ECO:0000256" key="8">
    <source>
        <dbReference type="SAM" id="Phobius"/>
    </source>
</evidence>
<comment type="subcellular location">
    <subcellularLocation>
        <location evidence="1">Cell membrane</location>
        <topology evidence="1">Multi-pass membrane protein</topology>
    </subcellularLocation>
</comment>
<evidence type="ECO:0000256" key="1">
    <source>
        <dbReference type="ARBA" id="ARBA00004651"/>
    </source>
</evidence>
<organism evidence="9">
    <name type="scientific">Hemiselmis andersenii</name>
    <name type="common">Cryptophyte alga</name>
    <dbReference type="NCBI Taxonomy" id="464988"/>
    <lineage>
        <taxon>Eukaryota</taxon>
        <taxon>Cryptophyceae</taxon>
        <taxon>Cryptomonadales</taxon>
        <taxon>Hemiselmidaceae</taxon>
        <taxon>Hemiselmis</taxon>
    </lineage>
</organism>
<dbReference type="NCBIfam" id="TIGR04178">
    <property type="entry name" value="exo_archaeo"/>
    <property type="match status" value="1"/>
</dbReference>
<evidence type="ECO:0000256" key="2">
    <source>
        <dbReference type="ARBA" id="ARBA00022475"/>
    </source>
</evidence>
<protein>
    <submittedName>
        <fullName evidence="9">Uncharacterized protein</fullName>
    </submittedName>
</protein>
<evidence type="ECO:0000256" key="3">
    <source>
        <dbReference type="ARBA" id="ARBA00022670"/>
    </source>
</evidence>
<keyword evidence="7 8" id="KW-0472">Membrane</keyword>
<reference evidence="9" key="1">
    <citation type="submission" date="2021-01" db="EMBL/GenBank/DDBJ databases">
        <authorList>
            <person name="Corre E."/>
            <person name="Pelletier E."/>
            <person name="Niang G."/>
            <person name="Scheremetjew M."/>
            <person name="Finn R."/>
            <person name="Kale V."/>
            <person name="Holt S."/>
            <person name="Cochrane G."/>
            <person name="Meng A."/>
            <person name="Brown T."/>
            <person name="Cohen L."/>
        </authorList>
    </citation>
    <scope>NUCLEOTIDE SEQUENCE</scope>
    <source>
        <strain evidence="9">CCMP644</strain>
    </source>
</reference>
<keyword evidence="5" id="KW-0378">Hydrolase</keyword>
<feature type="transmembrane region" description="Helical" evidence="8">
    <location>
        <begin position="12"/>
        <end position="29"/>
    </location>
</feature>
<keyword evidence="3" id="KW-0645">Protease</keyword>
<feature type="transmembrane region" description="Helical" evidence="8">
    <location>
        <begin position="106"/>
        <end position="127"/>
    </location>
</feature>
<evidence type="ECO:0000256" key="7">
    <source>
        <dbReference type="ARBA" id="ARBA00023136"/>
    </source>
</evidence>
<dbReference type="InterPro" id="IPR026392">
    <property type="entry name" value="Exo/Archaeosortase_dom"/>
</dbReference>
<dbReference type="EMBL" id="HBFX01020715">
    <property type="protein sequence ID" value="CAD8958046.1"/>
    <property type="molecule type" value="Transcribed_RNA"/>
</dbReference>
<dbReference type="AlphaFoldDB" id="A0A7S1GZ77"/>
<gene>
    <name evidence="9" type="ORF">HAND00432_LOCUS12585</name>
</gene>
<dbReference type="GO" id="GO:0008233">
    <property type="term" value="F:peptidase activity"/>
    <property type="evidence" value="ECO:0007669"/>
    <property type="project" value="UniProtKB-KW"/>
</dbReference>
<name>A0A7S1GZ77_HEMAN</name>
<keyword evidence="4 8" id="KW-0812">Transmembrane</keyword>
<sequence length="169" mass="18381">MRLAGTLPVRMGAVFLLVYALLNWCYFLLPDVQLKRVHEVLILQPCATVLNSVLDVSVGVRDNGLVSDGIYLAVVRGCDGAGVLFLLLAAVACFPSNTAAKLAGLLSGLALVHGLNVARIVILYLIFKDYRNSFSDLHNLYMPTAMLLICGIAFLLWMSIIRQSGVKTE</sequence>
<evidence type="ECO:0000256" key="4">
    <source>
        <dbReference type="ARBA" id="ARBA00022692"/>
    </source>
</evidence>
<keyword evidence="2" id="KW-1003">Cell membrane</keyword>
<feature type="transmembrane region" description="Helical" evidence="8">
    <location>
        <begin position="139"/>
        <end position="161"/>
    </location>
</feature>
<feature type="transmembrane region" description="Helical" evidence="8">
    <location>
        <begin position="70"/>
        <end position="94"/>
    </location>
</feature>
<evidence type="ECO:0000256" key="5">
    <source>
        <dbReference type="ARBA" id="ARBA00022801"/>
    </source>
</evidence>
<keyword evidence="6 8" id="KW-1133">Transmembrane helix</keyword>
<evidence type="ECO:0000313" key="9">
    <source>
        <dbReference type="EMBL" id="CAD8958046.1"/>
    </source>
</evidence>
<accession>A0A7S1GZ77</accession>
<dbReference type="GO" id="GO:0005886">
    <property type="term" value="C:plasma membrane"/>
    <property type="evidence" value="ECO:0007669"/>
    <property type="project" value="UniProtKB-SubCell"/>
</dbReference>
<proteinExistence type="predicted"/>
<dbReference type="GO" id="GO:0006508">
    <property type="term" value="P:proteolysis"/>
    <property type="evidence" value="ECO:0007669"/>
    <property type="project" value="UniProtKB-KW"/>
</dbReference>